<organism evidence="2 3">
    <name type="scientific">Brassica cretica</name>
    <name type="common">Mustard</name>
    <dbReference type="NCBI Taxonomy" id="69181"/>
    <lineage>
        <taxon>Eukaryota</taxon>
        <taxon>Viridiplantae</taxon>
        <taxon>Streptophyta</taxon>
        <taxon>Embryophyta</taxon>
        <taxon>Tracheophyta</taxon>
        <taxon>Spermatophyta</taxon>
        <taxon>Magnoliopsida</taxon>
        <taxon>eudicotyledons</taxon>
        <taxon>Gunneridae</taxon>
        <taxon>Pentapetalae</taxon>
        <taxon>rosids</taxon>
        <taxon>malvids</taxon>
        <taxon>Brassicales</taxon>
        <taxon>Brassicaceae</taxon>
        <taxon>Brassiceae</taxon>
        <taxon>Brassica</taxon>
    </lineage>
</organism>
<comment type="caution">
    <text evidence="2">The sequence shown here is derived from an EMBL/GenBank/DDBJ whole genome shotgun (WGS) entry which is preliminary data.</text>
</comment>
<reference evidence="2 3" key="1">
    <citation type="journal article" date="2020" name="BMC Genomics">
        <title>Intraspecific diversification of the crop wild relative Brassica cretica Lam. using demographic model selection.</title>
        <authorList>
            <person name="Kioukis A."/>
            <person name="Michalopoulou V.A."/>
            <person name="Briers L."/>
            <person name="Pirintsos S."/>
            <person name="Studholme D.J."/>
            <person name="Pavlidis P."/>
            <person name="Sarris P.F."/>
        </authorList>
    </citation>
    <scope>NUCLEOTIDE SEQUENCE [LARGE SCALE GENOMIC DNA]</scope>
    <source>
        <strain evidence="3">cv. PFS-1207/04</strain>
    </source>
</reference>
<gene>
    <name evidence="2" type="ORF">DY000_02041866</name>
</gene>
<protein>
    <submittedName>
        <fullName evidence="2">Uncharacterized protein</fullName>
    </submittedName>
</protein>
<keyword evidence="3" id="KW-1185">Reference proteome</keyword>
<evidence type="ECO:0000313" key="2">
    <source>
        <dbReference type="EMBL" id="KAF3527475.1"/>
    </source>
</evidence>
<sequence>MSEQENHNGRWISTSAASETKAPHSSDYAHYPRLNPSDITPPMHAPISGVTATICSLSSSLTVLLPLPPRVSYLTFLSLKCRNGNDLRDKISKKTPELDFKRMWSGNCWSTKHLLSFNGGRMNTAPKDDAKDDSSADEEQPTNRRRIEVILSQQTLSSDDENDDAPAPGDMRDVLKRKLEPEDGNSSDDTDLRLTLNAQKSQLVLTSGPVLKERPKCSGSNLRDKLNANMCDLRVLLNRSKPTDLRR</sequence>
<name>A0ABQ7B5M8_BRACR</name>
<proteinExistence type="predicted"/>
<evidence type="ECO:0000313" key="3">
    <source>
        <dbReference type="Proteomes" id="UP000266723"/>
    </source>
</evidence>
<feature type="region of interest" description="Disordered" evidence="1">
    <location>
        <begin position="1"/>
        <end position="26"/>
    </location>
</feature>
<dbReference type="EMBL" id="QGKV02001507">
    <property type="protein sequence ID" value="KAF3527475.1"/>
    <property type="molecule type" value="Genomic_DNA"/>
</dbReference>
<feature type="region of interest" description="Disordered" evidence="1">
    <location>
        <begin position="120"/>
        <end position="171"/>
    </location>
</feature>
<evidence type="ECO:0000256" key="1">
    <source>
        <dbReference type="SAM" id="MobiDB-lite"/>
    </source>
</evidence>
<accession>A0ABQ7B5M8</accession>
<dbReference type="Proteomes" id="UP000266723">
    <property type="component" value="Unassembled WGS sequence"/>
</dbReference>